<dbReference type="Proteomes" id="UP001159427">
    <property type="component" value="Unassembled WGS sequence"/>
</dbReference>
<reference evidence="6 7" key="1">
    <citation type="submission" date="2022-05" db="EMBL/GenBank/DDBJ databases">
        <authorList>
            <consortium name="Genoscope - CEA"/>
            <person name="William W."/>
        </authorList>
    </citation>
    <scope>NUCLEOTIDE SEQUENCE [LARGE SCALE GENOMIC DNA]</scope>
</reference>
<protein>
    <recommendedName>
        <fullName evidence="8">Dynactin subunit 2</fullName>
    </recommendedName>
</protein>
<evidence type="ECO:0000256" key="2">
    <source>
        <dbReference type="ARBA" id="ARBA00006176"/>
    </source>
</evidence>
<sequence>MALRSKYSDLPGIDNQPDVFETPDIVEKSDEIDGSSVQNGDENVHLLKIDTGKAFEKFSGKYLDSTDSGEEIFPYLSRPHFRKKFSEILNPFFLRALKVTEILKFLRTISPAGQIFILLLQSLWSSIGILSSPIVANPCVLYFSGQSGPRQMRGYATKTEYEMLGDGTTTETPQNKFNRLQHEIRELAEELEHIKDTMQDEKEEKKLSPVVLVQEVQTLQKQLEDLHLVNVLGKEALTVASTPQAGLSERLQTQLEAFKSAEALGSKQAKSDESCVTYELFYKPEHAKFNQLSKISEMEQRVQKLETVLGNDPTQLSAITTDLEIKEKNLLAAASALEAKVALLDANHIEHVDARLQGILHHISALSEKKEEAENSAKENKVSELYDLLNKWDSFVDVVPDLITRLQTLKALHEQASQFGQSLLQLDSSQSTLKSQMQDQAKLLNELEASFTANVATIEANCERVEARMNALLEKFETKGR</sequence>
<keyword evidence="4" id="KW-0243">Dynein</keyword>
<name>A0ABN8SIN0_9CNID</name>
<evidence type="ECO:0000256" key="4">
    <source>
        <dbReference type="ARBA" id="ARBA00023017"/>
    </source>
</evidence>
<evidence type="ECO:0000313" key="7">
    <source>
        <dbReference type="Proteomes" id="UP001159427"/>
    </source>
</evidence>
<proteinExistence type="inferred from homology"/>
<dbReference type="PANTHER" id="PTHR15346">
    <property type="entry name" value="DYNACTIN SUBUNIT"/>
    <property type="match status" value="1"/>
</dbReference>
<dbReference type="InterPro" id="IPR028133">
    <property type="entry name" value="Dynamitin"/>
</dbReference>
<evidence type="ECO:0008006" key="8">
    <source>
        <dbReference type="Google" id="ProtNLM"/>
    </source>
</evidence>
<dbReference type="Pfam" id="PF04912">
    <property type="entry name" value="Dynamitin"/>
    <property type="match status" value="1"/>
</dbReference>
<comment type="caution">
    <text evidence="6">The sequence shown here is derived from an EMBL/GenBank/DDBJ whole genome shotgun (WGS) entry which is preliminary data.</text>
</comment>
<comment type="subcellular location">
    <subcellularLocation>
        <location evidence="1">Cytoplasm</location>
    </subcellularLocation>
</comment>
<accession>A0ABN8SIN0</accession>
<evidence type="ECO:0000256" key="1">
    <source>
        <dbReference type="ARBA" id="ARBA00004496"/>
    </source>
</evidence>
<keyword evidence="7" id="KW-1185">Reference proteome</keyword>
<dbReference type="EMBL" id="CALNXI010002812">
    <property type="protein sequence ID" value="CAH3190876.1"/>
    <property type="molecule type" value="Genomic_DNA"/>
</dbReference>
<feature type="coiled-coil region" evidence="5">
    <location>
        <begin position="177"/>
        <end position="208"/>
    </location>
</feature>
<evidence type="ECO:0000256" key="3">
    <source>
        <dbReference type="ARBA" id="ARBA00022490"/>
    </source>
</evidence>
<evidence type="ECO:0000313" key="6">
    <source>
        <dbReference type="EMBL" id="CAH3190876.1"/>
    </source>
</evidence>
<keyword evidence="5" id="KW-0175">Coiled coil</keyword>
<keyword evidence="3" id="KW-0963">Cytoplasm</keyword>
<gene>
    <name evidence="6" type="ORF">PEVE_00021009</name>
</gene>
<organism evidence="6 7">
    <name type="scientific">Porites evermanni</name>
    <dbReference type="NCBI Taxonomy" id="104178"/>
    <lineage>
        <taxon>Eukaryota</taxon>
        <taxon>Metazoa</taxon>
        <taxon>Cnidaria</taxon>
        <taxon>Anthozoa</taxon>
        <taxon>Hexacorallia</taxon>
        <taxon>Scleractinia</taxon>
        <taxon>Fungiina</taxon>
        <taxon>Poritidae</taxon>
        <taxon>Porites</taxon>
    </lineage>
</organism>
<evidence type="ECO:0000256" key="5">
    <source>
        <dbReference type="SAM" id="Coils"/>
    </source>
</evidence>
<comment type="similarity">
    <text evidence="2">Belongs to the dynactin subunit 2 family.</text>
</comment>